<evidence type="ECO:0000313" key="3">
    <source>
        <dbReference type="Proteomes" id="UP000765802"/>
    </source>
</evidence>
<dbReference type="EMBL" id="MBUA01000001">
    <property type="protein sequence ID" value="MBC6489462.1"/>
    <property type="molecule type" value="Genomic_DNA"/>
</dbReference>
<dbReference type="PANTHER" id="PTHR40446:SF2">
    <property type="entry name" value="N-ACETYLGLUCOSAMINE-1-PHOSPHODIESTER ALPHA-N-ACETYLGLUCOSAMINIDASE"/>
    <property type="match status" value="1"/>
</dbReference>
<reference evidence="2 3" key="1">
    <citation type="submission" date="2016-07" db="EMBL/GenBank/DDBJ databases">
        <title>Genome analysis of Flavihumibacter stibioxidans YS-17.</title>
        <authorList>
            <person name="Shi K."/>
            <person name="Han Y."/>
            <person name="Wang G."/>
        </authorList>
    </citation>
    <scope>NUCLEOTIDE SEQUENCE [LARGE SCALE GENOMIC DNA]</scope>
    <source>
        <strain evidence="2 3">YS-17</strain>
    </source>
</reference>
<name>A0ABR7M364_9BACT</name>
<gene>
    <name evidence="2" type="ORF">BC349_00660</name>
</gene>
<sequence length="334" mass="37142">MFHFSKAFTGLLFFAGFLFVSSPLTAQFRWVKVDSGYGPMPAGLSLYQSEGQLNGKPFRAYYAEADLGNRSLWFSNDTSENRRLTPSQFYEKLGHPALVVNTSFFSFQTNRNLNLVFNRKKILAYNIQTIRARGKDSLMYHHPYGSALGIRRNRTADIAWTFTDSSRKHVYALQLPVAAPKDSFPTFTKKRADEYSTIFSHKGKGRQLRKWRMQTALGGGPVLVQNGQIRITNNEEMKFAGKAINDAHPRTGIGYTKDGKLIVMVVEGRNPGIATGATLSEFAELFQSLGCEEAMNLDGGGSSTMLINGKETIRPSDKGGQRAVPAVFLVKGKQ</sequence>
<comment type="caution">
    <text evidence="2">The sequence shown here is derived from an EMBL/GenBank/DDBJ whole genome shotgun (WGS) entry which is preliminary data.</text>
</comment>
<dbReference type="Proteomes" id="UP000765802">
    <property type="component" value="Unassembled WGS sequence"/>
</dbReference>
<evidence type="ECO:0000313" key="2">
    <source>
        <dbReference type="EMBL" id="MBC6489462.1"/>
    </source>
</evidence>
<keyword evidence="3" id="KW-1185">Reference proteome</keyword>
<dbReference type="Pfam" id="PF09992">
    <property type="entry name" value="NAGPA"/>
    <property type="match status" value="1"/>
</dbReference>
<organism evidence="2 3">
    <name type="scientific">Flavihumibacter stibioxidans</name>
    <dbReference type="NCBI Taxonomy" id="1834163"/>
    <lineage>
        <taxon>Bacteria</taxon>
        <taxon>Pseudomonadati</taxon>
        <taxon>Bacteroidota</taxon>
        <taxon>Chitinophagia</taxon>
        <taxon>Chitinophagales</taxon>
        <taxon>Chitinophagaceae</taxon>
        <taxon>Flavihumibacter</taxon>
    </lineage>
</organism>
<evidence type="ECO:0000259" key="1">
    <source>
        <dbReference type="Pfam" id="PF09992"/>
    </source>
</evidence>
<accession>A0ABR7M364</accession>
<protein>
    <recommendedName>
        <fullName evidence="1">Phosphodiester glycosidase domain-containing protein</fullName>
    </recommendedName>
</protein>
<feature type="domain" description="Phosphodiester glycosidase" evidence="1">
    <location>
        <begin position="205"/>
        <end position="330"/>
    </location>
</feature>
<proteinExistence type="predicted"/>
<dbReference type="RefSeq" id="WP_187254823.1">
    <property type="nucleotide sequence ID" value="NZ_JBHULF010000006.1"/>
</dbReference>
<dbReference type="PANTHER" id="PTHR40446">
    <property type="entry name" value="N-ACETYLGLUCOSAMINE-1-PHOSPHODIESTER ALPHA-N-ACETYLGLUCOSAMINIDASE"/>
    <property type="match status" value="1"/>
</dbReference>
<dbReference type="InterPro" id="IPR018711">
    <property type="entry name" value="NAGPA"/>
</dbReference>